<evidence type="ECO:0000259" key="1">
    <source>
        <dbReference type="Pfam" id="PF16010"/>
    </source>
</evidence>
<dbReference type="EMBL" id="CDMC01000005">
    <property type="protein sequence ID" value="CEL05733.1"/>
    <property type="molecule type" value="Genomic_DNA"/>
</dbReference>
<sequence length="127" mass="13985">MFIVYASSATEGIVSPRAGTGHVPPEYNPDGRVSLLPGSGIRNGTMTTRFQYQTCLQSPNASSSANNSSWIWAYKNGSPMWCLWGMWLFISGLRLVGQGNQNYMVGKMEVDFLSLAGNEEQKRKAEV</sequence>
<dbReference type="PANTHER" id="PTHR47797:SF1">
    <property type="entry name" value="CYTOCHROME B561 DOMAIN-CONTAINING PROTEIN-RELATED"/>
    <property type="match status" value="1"/>
</dbReference>
<dbReference type="PANTHER" id="PTHR47797">
    <property type="entry name" value="DEHYDROGENASE, PUTATIVE (AFU_ORTHOLOGUE AFUA_8G05805)-RELATED"/>
    <property type="match status" value="1"/>
</dbReference>
<reference evidence="3" key="1">
    <citation type="journal article" date="2016" name="Genome Announc.">
        <title>Draft genome sequences of fungus Aspergillus calidoustus.</title>
        <authorList>
            <person name="Horn F."/>
            <person name="Linde J."/>
            <person name="Mattern D.J."/>
            <person name="Walther G."/>
            <person name="Guthke R."/>
            <person name="Scherlach K."/>
            <person name="Martin K."/>
            <person name="Brakhage A.A."/>
            <person name="Petzke L."/>
            <person name="Valiante V."/>
        </authorList>
    </citation>
    <scope>NUCLEOTIDE SEQUENCE [LARGE SCALE GENOMIC DNA]</scope>
    <source>
        <strain evidence="3">SF006504</strain>
    </source>
</reference>
<feature type="domain" description="Cellobiose dehydrogenase-like cytochrome" evidence="1">
    <location>
        <begin position="1"/>
        <end position="79"/>
    </location>
</feature>
<evidence type="ECO:0000313" key="3">
    <source>
        <dbReference type="Proteomes" id="UP000054771"/>
    </source>
</evidence>
<dbReference type="Pfam" id="PF16010">
    <property type="entry name" value="CDH-cyt"/>
    <property type="match status" value="1"/>
</dbReference>
<accession>A0A0U4Z7K1</accession>
<dbReference type="InterPro" id="IPR015920">
    <property type="entry name" value="Cellobiose_DH-like_cyt"/>
</dbReference>
<dbReference type="AlphaFoldDB" id="A0A0U4Z7K1"/>
<dbReference type="CDD" id="cd09630">
    <property type="entry name" value="CDH_like_cytochrome"/>
    <property type="match status" value="1"/>
</dbReference>
<dbReference type="Gene3D" id="2.60.40.1210">
    <property type="entry name" value="Cellobiose dehydrogenase, cytochrome domain"/>
    <property type="match status" value="1"/>
</dbReference>
<dbReference type="Proteomes" id="UP000054771">
    <property type="component" value="Unassembled WGS sequence"/>
</dbReference>
<protein>
    <recommendedName>
        <fullName evidence="1">Cellobiose dehydrogenase-like cytochrome domain-containing protein</fullName>
    </recommendedName>
</protein>
<name>A0A0U4Z7K1_ASPCI</name>
<dbReference type="SUPFAM" id="SSF49344">
    <property type="entry name" value="CBD9-like"/>
    <property type="match status" value="1"/>
</dbReference>
<evidence type="ECO:0000313" key="2">
    <source>
        <dbReference type="EMBL" id="CEL05733.1"/>
    </source>
</evidence>
<dbReference type="OrthoDB" id="19261at2759"/>
<keyword evidence="3" id="KW-1185">Reference proteome</keyword>
<dbReference type="STRING" id="454130.A0A0U4Z7K1"/>
<proteinExistence type="predicted"/>
<organism evidence="2 3">
    <name type="scientific">Aspergillus calidoustus</name>
    <dbReference type="NCBI Taxonomy" id="454130"/>
    <lineage>
        <taxon>Eukaryota</taxon>
        <taxon>Fungi</taxon>
        <taxon>Dikarya</taxon>
        <taxon>Ascomycota</taxon>
        <taxon>Pezizomycotina</taxon>
        <taxon>Eurotiomycetes</taxon>
        <taxon>Eurotiomycetidae</taxon>
        <taxon>Eurotiales</taxon>
        <taxon>Aspergillaceae</taxon>
        <taxon>Aspergillus</taxon>
        <taxon>Aspergillus subgen. Nidulantes</taxon>
    </lineage>
</organism>
<gene>
    <name evidence="2" type="ORF">ASPCAL06848</name>
</gene>